<evidence type="ECO:0000313" key="8">
    <source>
        <dbReference type="Proteomes" id="UP000239997"/>
    </source>
</evidence>
<evidence type="ECO:0000313" key="2">
    <source>
        <dbReference type="EMBL" id="GAL73487.1"/>
    </source>
</evidence>
<dbReference type="EMBL" id="PVNA01000001">
    <property type="protein sequence ID" value="PRX15649.1"/>
    <property type="molecule type" value="Genomic_DNA"/>
</dbReference>
<keyword evidence="8" id="KW-1185">Reference proteome</keyword>
<dbReference type="Proteomes" id="UP000029647">
    <property type="component" value="Unassembled WGS sequence"/>
</dbReference>
<dbReference type="OrthoDB" id="1442370at2"/>
<reference evidence="4 8" key="3">
    <citation type="submission" date="2018-03" db="EMBL/GenBank/DDBJ databases">
        <title>Genomic Encyclopedia of Archaeal and Bacterial Type Strains, Phase II (KMG-II): from individual species to whole genera.</title>
        <authorList>
            <person name="Goeker M."/>
        </authorList>
    </citation>
    <scope>NUCLEOTIDE SEQUENCE [LARGE SCALE GENOMIC DNA]</scope>
    <source>
        <strain evidence="4 8">DSM 22727</strain>
    </source>
</reference>
<organism evidence="3 5">
    <name type="scientific">Nonlabens ulvanivorans</name>
    <name type="common">Persicivirga ulvanivorans</name>
    <dbReference type="NCBI Taxonomy" id="906888"/>
    <lineage>
        <taxon>Bacteria</taxon>
        <taxon>Pseudomonadati</taxon>
        <taxon>Bacteroidota</taxon>
        <taxon>Flavobacteriia</taxon>
        <taxon>Flavobacteriales</taxon>
        <taxon>Flavobacteriaceae</taxon>
        <taxon>Nonlabens</taxon>
    </lineage>
</organism>
<dbReference type="Proteomes" id="UP000239997">
    <property type="component" value="Unassembled WGS sequence"/>
</dbReference>
<dbReference type="EMBL" id="BBLG01000005">
    <property type="protein sequence ID" value="GAK76781.1"/>
    <property type="molecule type" value="Genomic_DNA"/>
</dbReference>
<evidence type="ECO:0000313" key="5">
    <source>
        <dbReference type="Proteomes" id="UP000028531"/>
    </source>
</evidence>
<sequence length="132" mass="14953">MLPSDHIAHANHHFQYDFGNLYCFDNYVIGIINDQINIGTTEAKTILNALNKYFTGKQFVYIANRAFSHNIDLSVYKLVNPKKLVGIAIVSPHENEIERAVEEQQLYSGSFGLFKNVESAIAWANTFQKVEG</sequence>
<comment type="caution">
    <text evidence="3">The sequence shown here is derived from an EMBL/GenBank/DDBJ whole genome shotgun (WGS) entry which is preliminary data.</text>
</comment>
<evidence type="ECO:0000313" key="3">
    <source>
        <dbReference type="EMBL" id="KEZ92799.1"/>
    </source>
</evidence>
<protein>
    <submittedName>
        <fullName evidence="3">Thymidylate synthase</fullName>
    </submittedName>
</protein>
<evidence type="ECO:0000313" key="6">
    <source>
        <dbReference type="Proteomes" id="UP000028980"/>
    </source>
</evidence>
<dbReference type="Proteomes" id="UP000028531">
    <property type="component" value="Unassembled WGS sequence"/>
</dbReference>
<reference evidence="3 5" key="2">
    <citation type="submission" date="2014-07" db="EMBL/GenBank/DDBJ databases">
        <title>Draft genome sequence of Nonlabens ulvanivorans, an ulvan degrading bacterium.</title>
        <authorList>
            <person name="Kopel M."/>
            <person name="Helbert W."/>
            <person name="Henrissat B."/>
            <person name="Doniger T."/>
            <person name="Banin E."/>
        </authorList>
    </citation>
    <scope>NUCLEOTIDE SEQUENCE [LARGE SCALE GENOMIC DNA]</scope>
    <source>
        <strain evidence="3 5">PLR</strain>
    </source>
</reference>
<evidence type="ECO:0000313" key="4">
    <source>
        <dbReference type="EMBL" id="PRX15649.1"/>
    </source>
</evidence>
<reference evidence="6 7" key="1">
    <citation type="journal article" date="2014" name="Genome Announc.">
        <title>Draft Genome Sequences of Marine Flavobacterium Nonlabens Strains NR17, NR24, NR27, NR32, NR33, and Ara13.</title>
        <authorList>
            <person name="Nakanishi M."/>
            <person name="Meirelles P."/>
            <person name="Suzuki R."/>
            <person name="Takatani N."/>
            <person name="Mino S."/>
            <person name="Suda W."/>
            <person name="Oshima K."/>
            <person name="Hattori M."/>
            <person name="Ohkuma M."/>
            <person name="Hosokawa M."/>
            <person name="Miyashita K."/>
            <person name="Thompson F.L."/>
            <person name="Niwa A."/>
            <person name="Sawabe T."/>
            <person name="Sawabe T."/>
        </authorList>
    </citation>
    <scope>NUCLEOTIDE SEQUENCE [LARGE SCALE GENOMIC DNA]</scope>
    <source>
        <strain evidence="2">JCM 19275</strain>
        <strain evidence="1">JCM 19296</strain>
        <strain evidence="7">JCM19275</strain>
        <strain evidence="6">JCM19296</strain>
    </source>
</reference>
<dbReference type="EMBL" id="BBNT01000001">
    <property type="protein sequence ID" value="GAL73487.1"/>
    <property type="molecule type" value="Genomic_DNA"/>
</dbReference>
<proteinExistence type="predicted"/>
<dbReference type="Proteomes" id="UP000028980">
    <property type="component" value="Unassembled WGS sequence"/>
</dbReference>
<accession>A0A084JV15</accession>
<dbReference type="EMBL" id="JPJI01000032">
    <property type="protein sequence ID" value="KEZ92799.1"/>
    <property type="molecule type" value="Genomic_DNA"/>
</dbReference>
<evidence type="ECO:0000313" key="7">
    <source>
        <dbReference type="Proteomes" id="UP000029647"/>
    </source>
</evidence>
<evidence type="ECO:0000313" key="1">
    <source>
        <dbReference type="EMBL" id="GAK76781.1"/>
    </source>
</evidence>
<dbReference type="AlphaFoldDB" id="A0A084JV15"/>
<gene>
    <name evidence="3" type="ORF">IL45_11725</name>
    <name evidence="2" type="ORF">JCM19275_2334</name>
    <name evidence="1" type="ORF">JCM19296_2381</name>
    <name evidence="4" type="ORF">LY02_00870</name>
</gene>
<dbReference type="RefSeq" id="WP_036584078.1">
    <property type="nucleotide sequence ID" value="NZ_CP138994.1"/>
</dbReference>
<name>A0A084JV15_NONUL</name>